<accession>A0A814G1A9</accession>
<organism evidence="2 3">
    <name type="scientific">Rotaria sordida</name>
    <dbReference type="NCBI Taxonomy" id="392033"/>
    <lineage>
        <taxon>Eukaryota</taxon>
        <taxon>Metazoa</taxon>
        <taxon>Spiralia</taxon>
        <taxon>Gnathifera</taxon>
        <taxon>Rotifera</taxon>
        <taxon>Eurotatoria</taxon>
        <taxon>Bdelloidea</taxon>
        <taxon>Philodinida</taxon>
        <taxon>Philodinidae</taxon>
        <taxon>Rotaria</taxon>
    </lineage>
</organism>
<sequence>MMNRLQTELIEQLPQTVLQEQSCNLTNTNQDNNTFVTNPNVNDHQANMRRRAPTRHSIKSLTNRKTLSKQNSTKERNIFDRHDSLNSIESDNESSSLNTEITNCLNDHLSIGEYKIKIFSFY</sequence>
<evidence type="ECO:0000313" key="2">
    <source>
        <dbReference type="EMBL" id="CAF0990034.1"/>
    </source>
</evidence>
<feature type="compositionally biased region" description="Basic residues" evidence="1">
    <location>
        <begin position="47"/>
        <end position="58"/>
    </location>
</feature>
<feature type="compositionally biased region" description="Polar residues" evidence="1">
    <location>
        <begin position="27"/>
        <end position="45"/>
    </location>
</feature>
<comment type="caution">
    <text evidence="2">The sequence shown here is derived from an EMBL/GenBank/DDBJ whole genome shotgun (WGS) entry which is preliminary data.</text>
</comment>
<dbReference type="EMBL" id="CAJNOO010000604">
    <property type="protein sequence ID" value="CAF0990034.1"/>
    <property type="molecule type" value="Genomic_DNA"/>
</dbReference>
<protein>
    <submittedName>
        <fullName evidence="2">Uncharacterized protein</fullName>
    </submittedName>
</protein>
<gene>
    <name evidence="2" type="ORF">RFH988_LOCUS13603</name>
</gene>
<feature type="compositionally biased region" description="Polar residues" evidence="1">
    <location>
        <begin position="59"/>
        <end position="71"/>
    </location>
</feature>
<evidence type="ECO:0000313" key="3">
    <source>
        <dbReference type="Proteomes" id="UP000663882"/>
    </source>
</evidence>
<feature type="compositionally biased region" description="Basic and acidic residues" evidence="1">
    <location>
        <begin position="72"/>
        <end position="84"/>
    </location>
</feature>
<proteinExistence type="predicted"/>
<dbReference type="OrthoDB" id="10029813at2759"/>
<dbReference type="AlphaFoldDB" id="A0A814G1A9"/>
<name>A0A814G1A9_9BILA</name>
<feature type="region of interest" description="Disordered" evidence="1">
    <location>
        <begin position="27"/>
        <end position="96"/>
    </location>
</feature>
<evidence type="ECO:0000256" key="1">
    <source>
        <dbReference type="SAM" id="MobiDB-lite"/>
    </source>
</evidence>
<reference evidence="2" key="1">
    <citation type="submission" date="2021-02" db="EMBL/GenBank/DDBJ databases">
        <authorList>
            <person name="Nowell W R."/>
        </authorList>
    </citation>
    <scope>NUCLEOTIDE SEQUENCE</scope>
</reference>
<feature type="compositionally biased region" description="Polar residues" evidence="1">
    <location>
        <begin position="85"/>
        <end position="96"/>
    </location>
</feature>
<dbReference type="Proteomes" id="UP000663882">
    <property type="component" value="Unassembled WGS sequence"/>
</dbReference>